<comment type="subcellular location">
    <subcellularLocation>
        <location evidence="2">Cell membrane</location>
        <topology evidence="2">Lipid-anchor</topology>
    </subcellularLocation>
</comment>
<dbReference type="InterPro" id="IPR012938">
    <property type="entry name" value="Glc/Sorbosone_DH"/>
</dbReference>
<feature type="domain" description="Glucose/Sorbosone dehydrogenase" evidence="14">
    <location>
        <begin position="1679"/>
        <end position="1992"/>
    </location>
</feature>
<evidence type="ECO:0000256" key="3">
    <source>
        <dbReference type="ARBA" id="ARBA00022475"/>
    </source>
</evidence>
<keyword evidence="12" id="KW-1133">Transmembrane helix</keyword>
<evidence type="ECO:0000313" key="16">
    <source>
        <dbReference type="Proteomes" id="UP000323000"/>
    </source>
</evidence>
<comment type="cofactor">
    <cofactor evidence="1">
        <name>pyrroloquinoline quinone</name>
        <dbReference type="ChEBI" id="CHEBI:58442"/>
    </cofactor>
</comment>
<keyword evidence="4 13" id="KW-0732">Signal</keyword>
<keyword evidence="12" id="KW-0812">Transmembrane</keyword>
<keyword evidence="5" id="KW-0634">PQQ</keyword>
<dbReference type="PANTHER" id="PTHR19328">
    <property type="entry name" value="HEDGEHOG-INTERACTING PROTEIN"/>
    <property type="match status" value="1"/>
</dbReference>
<dbReference type="FunFam" id="2.120.10.30:FF:000067">
    <property type="entry name" value="HHIP-like 1"/>
    <property type="match status" value="3"/>
</dbReference>
<feature type="transmembrane region" description="Helical" evidence="12">
    <location>
        <begin position="1386"/>
        <end position="1402"/>
    </location>
</feature>
<accession>A0A5C7H0V9</accession>
<organism evidence="15 16">
    <name type="scientific">Acer yangbiense</name>
    <dbReference type="NCBI Taxonomy" id="1000413"/>
    <lineage>
        <taxon>Eukaryota</taxon>
        <taxon>Viridiplantae</taxon>
        <taxon>Streptophyta</taxon>
        <taxon>Embryophyta</taxon>
        <taxon>Tracheophyta</taxon>
        <taxon>Spermatophyta</taxon>
        <taxon>Magnoliopsida</taxon>
        <taxon>eudicotyledons</taxon>
        <taxon>Gunneridae</taxon>
        <taxon>Pentapetalae</taxon>
        <taxon>rosids</taxon>
        <taxon>malvids</taxon>
        <taxon>Sapindales</taxon>
        <taxon>Sapindaceae</taxon>
        <taxon>Hippocastanoideae</taxon>
        <taxon>Acereae</taxon>
        <taxon>Acer</taxon>
    </lineage>
</organism>
<feature type="compositionally biased region" description="Pro residues" evidence="11">
    <location>
        <begin position="1366"/>
        <end position="1376"/>
    </location>
</feature>
<keyword evidence="8" id="KW-0325">Glycoprotein</keyword>
<dbReference type="InterPro" id="IPR011041">
    <property type="entry name" value="Quinoprot_gluc/sorb_DH_b-prop"/>
</dbReference>
<evidence type="ECO:0000313" key="15">
    <source>
        <dbReference type="EMBL" id="TXG50395.1"/>
    </source>
</evidence>
<feature type="transmembrane region" description="Helical" evidence="12">
    <location>
        <begin position="1414"/>
        <end position="1437"/>
    </location>
</feature>
<reference evidence="16" key="1">
    <citation type="journal article" date="2019" name="Gigascience">
        <title>De novo genome assembly of the endangered Acer yangbiense, a plant species with extremely small populations endemic to Yunnan Province, China.</title>
        <authorList>
            <person name="Yang J."/>
            <person name="Wariss H.M."/>
            <person name="Tao L."/>
            <person name="Zhang R."/>
            <person name="Yun Q."/>
            <person name="Hollingsworth P."/>
            <person name="Dao Z."/>
            <person name="Luo G."/>
            <person name="Guo H."/>
            <person name="Ma Y."/>
            <person name="Sun W."/>
        </authorList>
    </citation>
    <scope>NUCLEOTIDE SEQUENCE [LARGE SCALE GENOMIC DNA]</scope>
    <source>
        <strain evidence="16">cv. Malutang</strain>
    </source>
</reference>
<keyword evidence="7 12" id="KW-0472">Membrane</keyword>
<evidence type="ECO:0000256" key="1">
    <source>
        <dbReference type="ARBA" id="ARBA00001931"/>
    </source>
</evidence>
<comment type="similarity">
    <text evidence="10">Belongs to the PQQ oxidoreductase GdhB family.</text>
</comment>
<feature type="region of interest" description="Disordered" evidence="11">
    <location>
        <begin position="1360"/>
        <end position="1379"/>
    </location>
</feature>
<dbReference type="Pfam" id="PF07995">
    <property type="entry name" value="GSDH"/>
    <property type="match status" value="3"/>
</dbReference>
<keyword evidence="16" id="KW-1185">Reference proteome</keyword>
<evidence type="ECO:0000256" key="13">
    <source>
        <dbReference type="SAM" id="SignalP"/>
    </source>
</evidence>
<dbReference type="GO" id="GO:0016491">
    <property type="term" value="F:oxidoreductase activity"/>
    <property type="evidence" value="ECO:0007669"/>
    <property type="project" value="UniProtKB-KW"/>
</dbReference>
<feature type="chain" id="PRO_5022752677" description="Glucose/Sorbosone dehydrogenase domain-containing protein" evidence="13">
    <location>
        <begin position="24"/>
        <end position="2112"/>
    </location>
</feature>
<dbReference type="Gene3D" id="2.120.10.30">
    <property type="entry name" value="TolB, C-terminal domain"/>
    <property type="match status" value="3"/>
</dbReference>
<evidence type="ECO:0000259" key="14">
    <source>
        <dbReference type="Pfam" id="PF07995"/>
    </source>
</evidence>
<dbReference type="Proteomes" id="UP000323000">
    <property type="component" value="Chromosome 11"/>
</dbReference>
<keyword evidence="3" id="KW-1003">Cell membrane</keyword>
<comment type="caution">
    <text evidence="15">The sequence shown here is derived from an EMBL/GenBank/DDBJ whole genome shotgun (WGS) entry which is preliminary data.</text>
</comment>
<keyword evidence="9" id="KW-0449">Lipoprotein</keyword>
<feature type="domain" description="Glucose/Sorbosone dehydrogenase" evidence="14">
    <location>
        <begin position="925"/>
        <end position="1282"/>
    </location>
</feature>
<dbReference type="InterPro" id="IPR011042">
    <property type="entry name" value="6-blade_b-propeller_TolB-like"/>
</dbReference>
<evidence type="ECO:0000256" key="9">
    <source>
        <dbReference type="ARBA" id="ARBA00023288"/>
    </source>
</evidence>
<sequence>MGGVLAIIFLFGNLLLLPESSFSFPLCTDSRAPFTLNTTLSFCPYDGKTCCNSTEDLQLQNQLKDMNISNSGCASLLKSILCAKCDQFSAELFTLKSVPRPVPLLCNSTASDSSQSRVAITDFCTEVWDTCQNVSILNSPFSPSLQGQAGAKVNSNFTKLTDFWQSKADFCNAFGGKPTNDSVCFDGEPVTLNDTGTPSPPKGLCLEKIGNGSYLSMVAHPDGSNRAFFSNQAGKIWLATIPEQGSGGTMGLDESNPFVDLTDEVHFDTVFGMMGMAFHPNFAKNGRFFASFNCDKVKWPGCAGRCSCNSDVNCDPSKLGADNGAQPCQYQTVIAEYTANGTASEPSLAKSAKPSEVRRIFTMGLPFTGQHGGQILFGPNDGYLYFMMGFGGGTGDPYNFAQNKKSLLGKIMRLDVDNIPSTSEIEKFGFWGNYSIPKDNPFSEDGELQPEIWALGLRNPWRSSFDSERPSYFMCGDTGEDLYEEVNIITRGGNYGWRLFEGPYNFTPPATPGGTTPLNSITPIPPVLVYNHSEVNKIEGSASITGGYFYRSTTDPCMYGRYLYADLYATALWAANENPENSGNFTTNRIPFSCAHDSPTRCNSLQGSDLPSLGYIYSFGEDNRKDIFILASQGVYRVVRPSRCNYTCSKETVTPASPTPSTTPSPSSSNHLSHVYNNLAVLFSSLLFLLIKRKEYCSVISGFLCSFGGMGGVLAIIFLFGNLLLLPESSFSFPLCTDSRAPFTLNTTLSFCPYYGKTCCNSTEDLQLQNQLKDMNISNSGCASLLKSILCAKCDQFSAELFTLKSVPRSVPLLCNSTASDSSQSRVAITDFCTEVWDTCQNVSILNSPFSPSLQGQAGAKVNSNFTKLTDFWQSKADFCNAFGGKPTNESVCFDGEPVTLNDTGTPSPPKGLCLEKIGNGSYLSMAAHPDGSNRAFFSNQAGKIWLATIPEQGSGGTMGLDESNPFVDLTDEVHLDTVFGMMGMAFHPNFAKNGRFFASFNCDKVKWPGCAGRCSCNSDVNCDPSKLGADNGAQPCQYQTVIAEYTANGTASEPSLAKSAKPSEVRRIFTMGLPFTGNHGGQILFGPNDGYLYFMMGDGGGTGDPYNFSQNKKSLLGKIMRLDVDNIPSTSEIEKFGFWGNYSIPKDNPFSEDGELQPEIWALGLRNPWRSSFDSERPSYFMCADTGEDLYEEVNIITRGGNYGWRLFEGPYNFTPPATPGGTTPLNSITPIPPVLVYNHSEVNKIEGSASITGGYFYRSTTDPCMYGRYLYADLYATALWAANENPENSGNFTTNRIPFSCAHDSPTRCNSLQGSDLPSLGYILSFGEDNRKDIFILASQGVYRVVRPSRCNYTCSKETVTPASPTPSTTPSPSPSSSNHLSHLYNNLALLFSSLLFLLIKRKEYCSVISGFLCSFGGMGGVLAIIFLFGNLLLLPESSFSLPLCTDSRAPFTLNTTLSFCPYDGKTCCNSTEDLQLQNQLKAMNISNSGCASLLKSILCAKCDQFSAELFTLKSVPRPVPLLCNSTASDSSQSREAITDFCTEVWDTCQNVSILNSPFSPSLQGQAGAKVNSNFTKLTDFWQSKADFCNAFGGKPTNESVCFDGEPVTLNDTGTPSPPKGLCLEKIGNGSYLNMVAHPDGSNSAFFSNQAGKIWLATIPEQGSGGTMGLDESNPFVDLTDEVHFDTVFGMMGMAFHPNFAKNGRFFASFNCDKVKWPGCAGRCSCNSDVNCDPSKLGGDNGAQPCQYQTVVAEYTANGTASEPSLAKSAKPSEVRRIFTMGLPFTGQHGGQILFGPNDGYLYFMMGYGGGTGDPYNFSQNKKSLLGKIMRLDVDNIPSTSEIEKFGFWGNYSIPKDNPFSEDGELRPEIWALGLRNPWRSSFDSERPSYFMCADVGEDLYEEVNVITGGGNYGWRLYEGPYSYTPPATPGGTTPLNSVIPIPPVLGYNHSEVNKVEGSASITGGYFYRSTTDPCMYGRYLYADLYATALWAANENPENSGNFTTNRIPFSCAHDSPTRCNSLQGSDLPSLGYILSFGEDNRKDIFILASEGVYRVVRPSRCNYTCSKETVTPASPTPSTTPSFANHLSHTYNNLAVLFSSLLFLLLSLL</sequence>
<feature type="signal peptide" evidence="13">
    <location>
        <begin position="1"/>
        <end position="23"/>
    </location>
</feature>
<evidence type="ECO:0000256" key="5">
    <source>
        <dbReference type="ARBA" id="ARBA00022891"/>
    </source>
</evidence>
<evidence type="ECO:0000256" key="7">
    <source>
        <dbReference type="ARBA" id="ARBA00023136"/>
    </source>
</evidence>
<dbReference type="PANTHER" id="PTHR19328:SF13">
    <property type="entry name" value="HIPL1 PROTEIN"/>
    <property type="match status" value="1"/>
</dbReference>
<feature type="transmembrane region" description="Helical" evidence="12">
    <location>
        <begin position="703"/>
        <end position="726"/>
    </location>
</feature>
<dbReference type="SUPFAM" id="SSF50952">
    <property type="entry name" value="Soluble quinoprotein glucose dehydrogenase"/>
    <property type="match status" value="3"/>
</dbReference>
<protein>
    <recommendedName>
        <fullName evidence="14">Glucose/Sorbosone dehydrogenase domain-containing protein</fullName>
    </recommendedName>
</protein>
<dbReference type="GO" id="GO:0005886">
    <property type="term" value="C:plasma membrane"/>
    <property type="evidence" value="ECO:0007669"/>
    <property type="project" value="UniProtKB-SubCell"/>
</dbReference>
<proteinExistence type="inferred from homology"/>
<evidence type="ECO:0000256" key="8">
    <source>
        <dbReference type="ARBA" id="ARBA00023180"/>
    </source>
</evidence>
<evidence type="ECO:0000256" key="6">
    <source>
        <dbReference type="ARBA" id="ARBA00023002"/>
    </source>
</evidence>
<gene>
    <name evidence="15" type="ORF">EZV62_022919</name>
</gene>
<evidence type="ECO:0000256" key="2">
    <source>
        <dbReference type="ARBA" id="ARBA00004193"/>
    </source>
</evidence>
<feature type="transmembrane region" description="Helical" evidence="12">
    <location>
        <begin position="675"/>
        <end position="691"/>
    </location>
</feature>
<evidence type="ECO:0000256" key="12">
    <source>
        <dbReference type="SAM" id="Phobius"/>
    </source>
</evidence>
<feature type="domain" description="Glucose/Sorbosone dehydrogenase" evidence="14">
    <location>
        <begin position="219"/>
        <end position="574"/>
    </location>
</feature>
<keyword evidence="6" id="KW-0560">Oxidoreductase</keyword>
<dbReference type="OrthoDB" id="1566977at2759"/>
<evidence type="ECO:0000256" key="11">
    <source>
        <dbReference type="SAM" id="MobiDB-lite"/>
    </source>
</evidence>
<dbReference type="EMBL" id="VAHF01000011">
    <property type="protein sequence ID" value="TXG50395.1"/>
    <property type="molecule type" value="Genomic_DNA"/>
</dbReference>
<evidence type="ECO:0000256" key="4">
    <source>
        <dbReference type="ARBA" id="ARBA00022729"/>
    </source>
</evidence>
<evidence type="ECO:0000256" key="10">
    <source>
        <dbReference type="ARBA" id="ARBA00061483"/>
    </source>
</evidence>
<name>A0A5C7H0V9_9ROSI</name>